<protein>
    <submittedName>
        <fullName evidence="1">Uncharacterized protein</fullName>
    </submittedName>
</protein>
<dbReference type="AlphaFoldDB" id="A0A081LBG3"/>
<reference evidence="1 2" key="1">
    <citation type="submission" date="2012-09" db="EMBL/GenBank/DDBJ databases">
        <title>Genome Sequence of Bacillus sp. DW5-4.</title>
        <authorList>
            <person name="Lai Q."/>
            <person name="Liu Y."/>
            <person name="Shao Z."/>
        </authorList>
    </citation>
    <scope>NUCLEOTIDE SEQUENCE [LARGE SCALE GENOMIC DNA]</scope>
    <source>
        <strain evidence="1 2">DW5-4</strain>
    </source>
</reference>
<proteinExistence type="predicted"/>
<evidence type="ECO:0000313" key="2">
    <source>
        <dbReference type="Proteomes" id="UP000028091"/>
    </source>
</evidence>
<keyword evidence="2" id="KW-1185">Reference proteome</keyword>
<name>A0A081LBG3_9BACI</name>
<accession>A0A081LBG3</accession>
<evidence type="ECO:0000313" key="1">
    <source>
        <dbReference type="EMBL" id="KEP26589.1"/>
    </source>
</evidence>
<dbReference type="RefSeq" id="WP_034320792.1">
    <property type="nucleotide sequence ID" value="NZ_JOTP01000008.1"/>
</dbReference>
<dbReference type="EMBL" id="JOTP01000008">
    <property type="protein sequence ID" value="KEP26589.1"/>
    <property type="molecule type" value="Genomic_DNA"/>
</dbReference>
<organism evidence="1 2">
    <name type="scientific">Bacillus zhangzhouensis</name>
    <dbReference type="NCBI Taxonomy" id="1178540"/>
    <lineage>
        <taxon>Bacteria</taxon>
        <taxon>Bacillati</taxon>
        <taxon>Bacillota</taxon>
        <taxon>Bacilli</taxon>
        <taxon>Bacillales</taxon>
        <taxon>Bacillaceae</taxon>
        <taxon>Bacillus</taxon>
    </lineage>
</organism>
<dbReference type="Proteomes" id="UP000028091">
    <property type="component" value="Unassembled WGS sequence"/>
</dbReference>
<dbReference type="OrthoDB" id="9892448at2"/>
<gene>
    <name evidence="1" type="ORF">BA70_18530</name>
</gene>
<sequence length="79" mass="9128">MKKEKYSHLKSIGDHYLSDSIIDAPYMPSKMNYEVHPITKSIEIIVRMDDEDGAFAFIAGKDHIPFLEQMLIDLKEVTK</sequence>
<comment type="caution">
    <text evidence="1">The sequence shown here is derived from an EMBL/GenBank/DDBJ whole genome shotgun (WGS) entry which is preliminary data.</text>
</comment>